<evidence type="ECO:0000256" key="8">
    <source>
        <dbReference type="ARBA" id="ARBA00022833"/>
    </source>
</evidence>
<keyword evidence="9 15" id="KW-0460">Magnesium</keyword>
<keyword evidence="4 15" id="KW-0436">Ligase</keyword>
<dbReference type="Pfam" id="PF00533">
    <property type="entry name" value="BRCT"/>
    <property type="match status" value="1"/>
</dbReference>
<evidence type="ECO:0000256" key="4">
    <source>
        <dbReference type="ARBA" id="ARBA00022598"/>
    </source>
</evidence>
<dbReference type="SUPFAM" id="SSF50249">
    <property type="entry name" value="Nucleic acid-binding proteins"/>
    <property type="match status" value="1"/>
</dbReference>
<dbReference type="InterPro" id="IPR012340">
    <property type="entry name" value="NA-bd_OB-fold"/>
</dbReference>
<dbReference type="GO" id="GO:0006281">
    <property type="term" value="P:DNA repair"/>
    <property type="evidence" value="ECO:0007669"/>
    <property type="project" value="UniProtKB-KW"/>
</dbReference>
<dbReference type="GO" id="GO:0005829">
    <property type="term" value="C:cytosol"/>
    <property type="evidence" value="ECO:0007669"/>
    <property type="project" value="TreeGrafter"/>
</dbReference>
<dbReference type="Pfam" id="PF03120">
    <property type="entry name" value="OB_DNA_ligase"/>
    <property type="match status" value="1"/>
</dbReference>
<dbReference type="PROSITE" id="PS50172">
    <property type="entry name" value="BRCT"/>
    <property type="match status" value="1"/>
</dbReference>
<comment type="cofactor">
    <cofactor evidence="15">
        <name>Mg(2+)</name>
        <dbReference type="ChEBI" id="CHEBI:18420"/>
    </cofactor>
    <cofactor evidence="15">
        <name>Mn(2+)</name>
        <dbReference type="ChEBI" id="CHEBI:29035"/>
    </cofactor>
</comment>
<dbReference type="SUPFAM" id="SSF47781">
    <property type="entry name" value="RuvA domain 2-like"/>
    <property type="match status" value="1"/>
</dbReference>
<evidence type="ECO:0000256" key="5">
    <source>
        <dbReference type="ARBA" id="ARBA00022705"/>
    </source>
</evidence>
<feature type="active site" description="N6-AMP-lysine intermediate" evidence="15">
    <location>
        <position position="115"/>
    </location>
</feature>
<keyword evidence="10 15" id="KW-0520">NAD</keyword>
<dbReference type="FunFam" id="1.10.150.20:FF:000007">
    <property type="entry name" value="DNA ligase"/>
    <property type="match status" value="1"/>
</dbReference>
<organism evidence="18 19">
    <name type="scientific">Paramaledivibacter caminithermalis (strain DSM 15212 / CIP 107654 / DViRD3)</name>
    <name type="common">Clostridium caminithermale</name>
    <dbReference type="NCBI Taxonomy" id="1121301"/>
    <lineage>
        <taxon>Bacteria</taxon>
        <taxon>Bacillati</taxon>
        <taxon>Bacillota</taxon>
        <taxon>Clostridia</taxon>
        <taxon>Peptostreptococcales</taxon>
        <taxon>Caminicellaceae</taxon>
        <taxon>Paramaledivibacter</taxon>
    </lineage>
</organism>
<proteinExistence type="inferred from homology"/>
<accession>A0A1M6NTN1</accession>
<dbReference type="GO" id="GO:0006260">
    <property type="term" value="P:DNA replication"/>
    <property type="evidence" value="ECO:0007669"/>
    <property type="project" value="UniProtKB-KW"/>
</dbReference>
<dbReference type="FunFam" id="1.10.287.610:FF:000002">
    <property type="entry name" value="DNA ligase"/>
    <property type="match status" value="1"/>
</dbReference>
<sequence length="667" mass="74961">MNKNEAKAKLDKLRREINHHDYRYYVLDAPEISDYQYDMLIKELMDLEEKFPQFKTPDSPTQRVGGEPLSKFDQVNHTVPLLSLGNSYDAGDLLDFDRRIKKEAGEAVEYVVEYKIDGLSVALKYEKGIFIRGATRGDGIVGENITKNLKTIKSIPLRLREEVDIEVRGEVYIPKEKFAQLNRRQEENEGTIFANPRNAAAGSLRQLDPKITASRSLDIFIFNILNINGIEIYKHSEGLEYLKKLGFKTSQYEICKNIEEVINLCEKWQEKRHDLPFEIDGLVIKLNDLAQRERLGATAKSPRWAIAFKFPAEEKETIVKDIIAQVGRTGVITPTAILEPVRVAGSVVSRATLHNQDFINVKDIRIGDSVIIHKAGDVIPEVVRVISEKRKGNEKKYILPDKCPECGENTVRLEGEAAVRCINIACPAQLRRGIIHFVSRDAMNIDGLGEALVTMLLEKKFIKDPGDLYYLKDRAEELANLERMGKKSVQNLLDAIEKSKENDLGRLVNALGIRLVGTKAAKLLAHSFGDMDKLAKANEEELTEIDEIGPKMAESIVAFFKDEENNKVIEKLKVAGVNMKSNKKPVDNVEMKLEGMTFVLTGTLESYSRKEAKEIIEALGGKVTGSVSKKTSYVLAGENPGSKLDKANSLGVKVITEEEFKQLIMNN</sequence>
<dbReference type="NCBIfam" id="TIGR00575">
    <property type="entry name" value="dnlj"/>
    <property type="match status" value="1"/>
</dbReference>
<dbReference type="Proteomes" id="UP000184465">
    <property type="component" value="Unassembled WGS sequence"/>
</dbReference>
<evidence type="ECO:0000256" key="16">
    <source>
        <dbReference type="RuleBase" id="RU000618"/>
    </source>
</evidence>
<feature type="domain" description="BRCT" evidence="17">
    <location>
        <begin position="588"/>
        <end position="667"/>
    </location>
</feature>
<comment type="similarity">
    <text evidence="14 15">Belongs to the NAD-dependent DNA ligase family. LigA subfamily.</text>
</comment>
<dbReference type="FunFam" id="3.30.470.30:FF:000001">
    <property type="entry name" value="DNA ligase"/>
    <property type="match status" value="1"/>
</dbReference>
<dbReference type="InterPro" id="IPR036420">
    <property type="entry name" value="BRCT_dom_sf"/>
</dbReference>
<evidence type="ECO:0000256" key="9">
    <source>
        <dbReference type="ARBA" id="ARBA00022842"/>
    </source>
</evidence>
<dbReference type="PIRSF" id="PIRSF001604">
    <property type="entry name" value="LigA"/>
    <property type="match status" value="1"/>
</dbReference>
<dbReference type="InterPro" id="IPR001357">
    <property type="entry name" value="BRCT_dom"/>
</dbReference>
<keyword evidence="12 15" id="KW-0464">Manganese</keyword>
<feature type="binding site" evidence="15">
    <location>
        <position position="136"/>
    </location>
    <ligand>
        <name>NAD(+)</name>
        <dbReference type="ChEBI" id="CHEBI:57540"/>
    </ligand>
</feature>
<evidence type="ECO:0000313" key="18">
    <source>
        <dbReference type="EMBL" id="SHJ99079.1"/>
    </source>
</evidence>
<comment type="function">
    <text evidence="1 15">DNA ligase that catalyzes the formation of phosphodiester linkages between 5'-phosphoryl and 3'-hydroxyl groups in double-stranded DNA using NAD as a coenzyme and as the energy source for the reaction. It is essential for DNA replication and repair of damaged DNA.</text>
</comment>
<dbReference type="Gene3D" id="6.20.10.30">
    <property type="match status" value="1"/>
</dbReference>
<evidence type="ECO:0000256" key="3">
    <source>
        <dbReference type="ARBA" id="ARBA00013308"/>
    </source>
</evidence>
<feature type="binding site" evidence="15">
    <location>
        <position position="285"/>
    </location>
    <ligand>
        <name>NAD(+)</name>
        <dbReference type="ChEBI" id="CHEBI:57540"/>
    </ligand>
</feature>
<dbReference type="InterPro" id="IPR013839">
    <property type="entry name" value="DNAligase_adenylation"/>
</dbReference>
<dbReference type="AlphaFoldDB" id="A0A1M6NTN1"/>
<dbReference type="PANTHER" id="PTHR23389">
    <property type="entry name" value="CHROMOSOME TRANSMISSION FIDELITY FACTOR 18"/>
    <property type="match status" value="1"/>
</dbReference>
<dbReference type="STRING" id="1121301.SAMN02745912_01861"/>
<dbReference type="InterPro" id="IPR013840">
    <property type="entry name" value="DNAligase_N"/>
</dbReference>
<evidence type="ECO:0000259" key="17">
    <source>
        <dbReference type="PROSITE" id="PS50172"/>
    </source>
</evidence>
<dbReference type="SMART" id="SM00278">
    <property type="entry name" value="HhH1"/>
    <property type="match status" value="3"/>
</dbReference>
<dbReference type="Pfam" id="PF03119">
    <property type="entry name" value="DNA_ligase_ZBD"/>
    <property type="match status" value="1"/>
</dbReference>
<dbReference type="Pfam" id="PF12826">
    <property type="entry name" value="HHH_2"/>
    <property type="match status" value="1"/>
</dbReference>
<dbReference type="PROSITE" id="PS01055">
    <property type="entry name" value="DNA_LIGASE_N1"/>
    <property type="match status" value="1"/>
</dbReference>
<dbReference type="Pfam" id="PF22745">
    <property type="entry name" value="Nlig-Ia"/>
    <property type="match status" value="1"/>
</dbReference>
<dbReference type="InterPro" id="IPR003583">
    <property type="entry name" value="Hlx-hairpin-Hlx_DNA-bd_motif"/>
</dbReference>
<dbReference type="SMART" id="SM00292">
    <property type="entry name" value="BRCT"/>
    <property type="match status" value="1"/>
</dbReference>
<evidence type="ECO:0000256" key="12">
    <source>
        <dbReference type="ARBA" id="ARBA00023211"/>
    </source>
</evidence>
<dbReference type="PANTHER" id="PTHR23389:SF9">
    <property type="entry name" value="DNA LIGASE"/>
    <property type="match status" value="1"/>
</dbReference>
<feature type="binding site" evidence="15">
    <location>
        <position position="403"/>
    </location>
    <ligand>
        <name>Zn(2+)</name>
        <dbReference type="ChEBI" id="CHEBI:29105"/>
    </ligand>
</feature>
<dbReference type="SUPFAM" id="SSF56091">
    <property type="entry name" value="DNA ligase/mRNA capping enzyme, catalytic domain"/>
    <property type="match status" value="1"/>
</dbReference>
<dbReference type="Gene3D" id="1.10.150.20">
    <property type="entry name" value="5' to 3' exonuclease, C-terminal subdomain"/>
    <property type="match status" value="2"/>
</dbReference>
<dbReference type="GO" id="GO:0003911">
    <property type="term" value="F:DNA ligase (NAD+) activity"/>
    <property type="evidence" value="ECO:0007669"/>
    <property type="project" value="UniProtKB-UniRule"/>
</dbReference>
<protein>
    <recommendedName>
        <fullName evidence="3 15">DNA ligase</fullName>
        <ecNumber evidence="2 15">6.5.1.2</ecNumber>
    </recommendedName>
    <alternativeName>
        <fullName evidence="15">Polydeoxyribonucleotide synthase [NAD(+)]</fullName>
    </alternativeName>
</protein>
<dbReference type="GO" id="GO:0003677">
    <property type="term" value="F:DNA binding"/>
    <property type="evidence" value="ECO:0007669"/>
    <property type="project" value="InterPro"/>
</dbReference>
<dbReference type="CDD" id="cd00114">
    <property type="entry name" value="LIGANc"/>
    <property type="match status" value="1"/>
</dbReference>
<gene>
    <name evidence="15" type="primary">ligA</name>
    <name evidence="18" type="ORF">SAMN02745912_01861</name>
</gene>
<feature type="binding site" evidence="15">
    <location>
        <position position="406"/>
    </location>
    <ligand>
        <name>Zn(2+)</name>
        <dbReference type="ChEBI" id="CHEBI:29105"/>
    </ligand>
</feature>
<evidence type="ECO:0000256" key="7">
    <source>
        <dbReference type="ARBA" id="ARBA00022763"/>
    </source>
</evidence>
<feature type="binding site" evidence="15">
    <location>
        <position position="426"/>
    </location>
    <ligand>
        <name>Zn(2+)</name>
        <dbReference type="ChEBI" id="CHEBI:29105"/>
    </ligand>
</feature>
<evidence type="ECO:0000256" key="11">
    <source>
        <dbReference type="ARBA" id="ARBA00023204"/>
    </source>
</evidence>
<keyword evidence="8 15" id="KW-0862">Zinc</keyword>
<feature type="binding site" evidence="15">
    <location>
        <begin position="34"/>
        <end position="38"/>
    </location>
    <ligand>
        <name>NAD(+)</name>
        <dbReference type="ChEBI" id="CHEBI:57540"/>
    </ligand>
</feature>
<evidence type="ECO:0000256" key="1">
    <source>
        <dbReference type="ARBA" id="ARBA00004067"/>
    </source>
</evidence>
<dbReference type="NCBIfam" id="NF005932">
    <property type="entry name" value="PRK07956.1"/>
    <property type="match status" value="1"/>
</dbReference>
<evidence type="ECO:0000256" key="2">
    <source>
        <dbReference type="ARBA" id="ARBA00012722"/>
    </source>
</evidence>
<dbReference type="Gene3D" id="1.10.287.610">
    <property type="entry name" value="Helix hairpin bin"/>
    <property type="match status" value="1"/>
</dbReference>
<feature type="binding site" evidence="15">
    <location>
        <position position="113"/>
    </location>
    <ligand>
        <name>NAD(+)</name>
        <dbReference type="ChEBI" id="CHEBI:57540"/>
    </ligand>
</feature>
<feature type="binding site" evidence="15">
    <location>
        <begin position="83"/>
        <end position="84"/>
    </location>
    <ligand>
        <name>NAD(+)</name>
        <dbReference type="ChEBI" id="CHEBI:57540"/>
    </ligand>
</feature>
<keyword evidence="11 15" id="KW-0234">DNA repair</keyword>
<dbReference type="InterPro" id="IPR033136">
    <property type="entry name" value="DNA_ligase_CS"/>
</dbReference>
<dbReference type="SUPFAM" id="SSF52113">
    <property type="entry name" value="BRCT domain"/>
    <property type="match status" value="1"/>
</dbReference>
<dbReference type="Pfam" id="PF14520">
    <property type="entry name" value="HHH_5"/>
    <property type="match status" value="1"/>
</dbReference>
<name>A0A1M6NTN1_PARC5</name>
<dbReference type="Gene3D" id="2.40.50.140">
    <property type="entry name" value="Nucleic acid-binding proteins"/>
    <property type="match status" value="1"/>
</dbReference>
<dbReference type="InterPro" id="IPR041663">
    <property type="entry name" value="DisA/LigA_HHH"/>
</dbReference>
<feature type="binding site" evidence="15">
    <location>
        <position position="309"/>
    </location>
    <ligand>
        <name>NAD(+)</name>
        <dbReference type="ChEBI" id="CHEBI:57540"/>
    </ligand>
</feature>
<evidence type="ECO:0000256" key="6">
    <source>
        <dbReference type="ARBA" id="ARBA00022723"/>
    </source>
</evidence>
<evidence type="ECO:0000256" key="14">
    <source>
        <dbReference type="ARBA" id="ARBA00060881"/>
    </source>
</evidence>
<dbReference type="SMART" id="SM00532">
    <property type="entry name" value="LIGANc"/>
    <property type="match status" value="1"/>
</dbReference>
<evidence type="ECO:0000313" key="19">
    <source>
        <dbReference type="Proteomes" id="UP000184465"/>
    </source>
</evidence>
<keyword evidence="19" id="KW-1185">Reference proteome</keyword>
<dbReference type="InterPro" id="IPR001679">
    <property type="entry name" value="DNA_ligase"/>
</dbReference>
<dbReference type="InterPro" id="IPR018239">
    <property type="entry name" value="DNA_ligase_AS"/>
</dbReference>
<keyword evidence="6 15" id="KW-0479">Metal-binding</keyword>
<dbReference type="InterPro" id="IPR004150">
    <property type="entry name" value="NAD_DNA_ligase_OB"/>
</dbReference>
<dbReference type="InterPro" id="IPR004149">
    <property type="entry name" value="Znf_DNAligase_C4"/>
</dbReference>
<feature type="binding site" evidence="15">
    <location>
        <position position="170"/>
    </location>
    <ligand>
        <name>NAD(+)</name>
        <dbReference type="ChEBI" id="CHEBI:57540"/>
    </ligand>
</feature>
<dbReference type="HAMAP" id="MF_01588">
    <property type="entry name" value="DNA_ligase_A"/>
    <property type="match status" value="1"/>
</dbReference>
<dbReference type="OrthoDB" id="9759736at2"/>
<dbReference type="EC" id="6.5.1.2" evidence="2 15"/>
<evidence type="ECO:0000256" key="13">
    <source>
        <dbReference type="ARBA" id="ARBA00034005"/>
    </source>
</evidence>
<evidence type="ECO:0000256" key="10">
    <source>
        <dbReference type="ARBA" id="ARBA00023027"/>
    </source>
</evidence>
<reference evidence="19" key="1">
    <citation type="submission" date="2016-11" db="EMBL/GenBank/DDBJ databases">
        <authorList>
            <person name="Varghese N."/>
            <person name="Submissions S."/>
        </authorList>
    </citation>
    <scope>NUCLEOTIDE SEQUENCE [LARGE SCALE GENOMIC DNA]</scope>
    <source>
        <strain evidence="19">DSM 15212 / CIP 107654 / DViRD3</strain>
    </source>
</reference>
<dbReference type="EMBL" id="FRAG01000019">
    <property type="protein sequence ID" value="SHJ99079.1"/>
    <property type="molecule type" value="Genomic_DNA"/>
</dbReference>
<dbReference type="InterPro" id="IPR010994">
    <property type="entry name" value="RuvA_2-like"/>
</dbReference>
<comment type="catalytic activity">
    <reaction evidence="13 15 16">
        <text>NAD(+) + (deoxyribonucleotide)n-3'-hydroxyl + 5'-phospho-(deoxyribonucleotide)m = (deoxyribonucleotide)n+m + AMP + beta-nicotinamide D-nucleotide.</text>
        <dbReference type="EC" id="6.5.1.2"/>
    </reaction>
</comment>
<evidence type="ECO:0000256" key="15">
    <source>
        <dbReference type="HAMAP-Rule" id="MF_01588"/>
    </source>
</evidence>
<dbReference type="Gene3D" id="3.30.470.30">
    <property type="entry name" value="DNA ligase/mRNA capping enzyme"/>
    <property type="match status" value="1"/>
</dbReference>
<dbReference type="FunFam" id="2.40.50.140:FF:000012">
    <property type="entry name" value="DNA ligase"/>
    <property type="match status" value="1"/>
</dbReference>
<dbReference type="FunFam" id="1.10.150.20:FF:000006">
    <property type="entry name" value="DNA ligase"/>
    <property type="match status" value="1"/>
</dbReference>
<dbReference type="Pfam" id="PF01653">
    <property type="entry name" value="DNA_ligase_aden"/>
    <property type="match status" value="1"/>
</dbReference>
<dbReference type="Gene3D" id="3.40.50.10190">
    <property type="entry name" value="BRCT domain"/>
    <property type="match status" value="1"/>
</dbReference>
<dbReference type="FunFam" id="3.40.50.10190:FF:000054">
    <property type="entry name" value="DNA ligase"/>
    <property type="match status" value="1"/>
</dbReference>
<dbReference type="CDD" id="cd17748">
    <property type="entry name" value="BRCT_DNA_ligase_like"/>
    <property type="match status" value="1"/>
</dbReference>
<feature type="binding site" evidence="15">
    <location>
        <position position="421"/>
    </location>
    <ligand>
        <name>Zn(2+)</name>
        <dbReference type="ChEBI" id="CHEBI:29105"/>
    </ligand>
</feature>
<keyword evidence="5 15" id="KW-0235">DNA replication</keyword>
<dbReference type="PROSITE" id="PS01056">
    <property type="entry name" value="DNA_LIGASE_N2"/>
    <property type="match status" value="1"/>
</dbReference>
<keyword evidence="7 15" id="KW-0227">DNA damage</keyword>
<dbReference type="GO" id="GO:0046872">
    <property type="term" value="F:metal ion binding"/>
    <property type="evidence" value="ECO:0007669"/>
    <property type="project" value="UniProtKB-KW"/>
</dbReference>
<dbReference type="RefSeq" id="WP_073149198.1">
    <property type="nucleotide sequence ID" value="NZ_FRAG01000019.1"/>
</dbReference>